<protein>
    <recommendedName>
        <fullName evidence="3">DUF6603 domain-containing protein</fullName>
    </recommendedName>
</protein>
<feature type="transmembrane region" description="Helical" evidence="2">
    <location>
        <begin position="21"/>
        <end position="38"/>
    </location>
</feature>
<evidence type="ECO:0000313" key="5">
    <source>
        <dbReference type="Proteomes" id="UP000566819"/>
    </source>
</evidence>
<evidence type="ECO:0000313" key="4">
    <source>
        <dbReference type="EMBL" id="KAF4614347.1"/>
    </source>
</evidence>
<keyword evidence="2" id="KW-1133">Transmembrane helix</keyword>
<accession>A0A8H4QQ38</accession>
<dbReference type="Proteomes" id="UP000566819">
    <property type="component" value="Unassembled WGS sequence"/>
</dbReference>
<evidence type="ECO:0000256" key="2">
    <source>
        <dbReference type="SAM" id="Phobius"/>
    </source>
</evidence>
<evidence type="ECO:0000259" key="3">
    <source>
        <dbReference type="Pfam" id="PF20248"/>
    </source>
</evidence>
<dbReference type="OrthoDB" id="5352492at2759"/>
<comment type="caution">
    <text evidence="4">The sequence shown here is derived from an EMBL/GenBank/DDBJ whole genome shotgun (WGS) entry which is preliminary data.</text>
</comment>
<gene>
    <name evidence="4" type="ORF">G7Y89_g15390</name>
</gene>
<dbReference type="Pfam" id="PF20248">
    <property type="entry name" value="DUF6603"/>
    <property type="match status" value="1"/>
</dbReference>
<dbReference type="EMBL" id="JAAMPI010002378">
    <property type="protein sequence ID" value="KAF4614347.1"/>
    <property type="molecule type" value="Genomic_DNA"/>
</dbReference>
<dbReference type="InterPro" id="IPR046538">
    <property type="entry name" value="DUF6603"/>
</dbReference>
<feature type="domain" description="DUF6603" evidence="3">
    <location>
        <begin position="1201"/>
        <end position="1645"/>
    </location>
</feature>
<feature type="compositionally biased region" description="Basic and acidic residues" evidence="1">
    <location>
        <begin position="1148"/>
        <end position="1160"/>
    </location>
</feature>
<sequence>MLLQNSQYIVMTAGHKHGHPSFALIYCIFAIAFALQNAPVKPMILATRIPYWLVWQPHRIGTGDCNHGTIMSWEDTALAVQRNFVDIDNRLGNGNVLASFLFSRFGYNTLSNAAAFAFDEKGEQECDDKITQNANHPMSQVCNQWTVAERQLYTNLPKAQAYQVVLRQIQTTIRQLWATRGSAPNLWTPRGVQWAKTVAAGNAPGITWTMPTITDVVLGQIRASAGIWRSRDDLAWAMRLEDAEAITHAQNRNFNPNTIAPPQNANAGGNSLLAGVAGLMFAVATPTLPPGFDSIEAWIKALLVRDLKLANPNLEPKFDEQFTDAESVCAKWFGGCLSSNAFLRLLGSKNGNNLSLDQIDLRLHLKALSSTDTAKTPLADEASQLALVFTTRKEVQQIQFGKPAADTLSSLGYCEPLSGMVFALDISATPESSETLTLAQFAQLVGFTVPDGMLSGLLSAVKLEPYAEPNINNTPTRSGLWFIPQFNSRTIARIQMRLAAGSDNLNQFLSEGLGSLELNDVIFVGVCLSEDRGPENSEAVMKLGMQATVKWTSQSDSNADVPPSPVGKAEIAFTNEGMDFAMKFEHSDDLLSKLLKWAQGRMTGDNTSPAAKAQSGDDVAKQTQYLLNTVTGATQIFVHRVSIGLDKAMKPRSFEVNIEVAMPFNDTQHIPFLTTIRWNQGVFELSAQLWQRYPFDPVPQNLYPFYEETSVSIPQSPNPVFQIPIKKLLHLSDDTNIPPGLPNTVSAAKFSIGWDTKGGRVAASMSAELECITSMAVADAAKAPALRLEKVAVVTGLDWASKGAKPEVSIVLSAGLTLSMPDNFDYSGAAASIQSIVPMNFLIEYQHEDQQSFWEANGTVGDINVGNLYQLFAGDGSNHAILELMGNITVASAGIRHKYSTVDGNELYLGGKLRFGIPKPISFKSVDTAAAESNPVVELDLSYYHTKTKGWMFKATVSPGKKSDKFKVIEMLKGFVSDPDELPELVQNLEVPLSELSAKLVCTKTETGHVVFALDITVGDVDISLAQIRSTAAAKAIAEGVTDSTTDTGPGRLLRVALTKLPPVPAVPVIGAVDQPFDQLGIVWTNRDITPDEINALNANVFTTAPLLSRTAKTATDLEPLLQGFHFQVALLENGRSKLLLDHTMGNKKKDPQPKQEQEVKSSGGDAGDAGKEETKSSGDDAAEPEAQADAGNTNKTVAPVSKSFGPLSVSNIGLSVEGKSMSTVQVSVDATLTLGPISMSLLGFSFSVDLSQVKSLEDLAKLPFKPSIQGMAVEFNKPPTRLAGLFLTFDDVNESGFLGAIAVSMAAWSAIAGGMYAEAKSPDHTKSVFVFGVLRGPIFSIGAVDVNGLTGGFGYNSRLTLPTISQVASFPFIAMNSSTAPQPKLTTQMQSLRGGTGGDQPVWITLARDEMWLVTGVGFKAFQTVDGQVLIALTLSDEPKFAVLAQATAVFPKYAAPTGDPLEHALLVLDIVIQAEIDPLHGTILCGGELTPRSFILNRSCHLTGGFALAFFLSGSPHEGDFCFSVGGFARGYTPPAHYPPAPPRVGISWCYDDNLSITGQAYFAVTPQVVMGGGRLDLVFDKGWVRVLFSAWADFFMHLHPFSFLIDIGITLSAEVNLPALLFAIHLGPLEFSANLSLFGPPVSALHP</sequence>
<evidence type="ECO:0000256" key="1">
    <source>
        <dbReference type="SAM" id="MobiDB-lite"/>
    </source>
</evidence>
<feature type="compositionally biased region" description="Basic and acidic residues" evidence="1">
    <location>
        <begin position="1169"/>
        <end position="1179"/>
    </location>
</feature>
<organism evidence="4 5">
    <name type="scientific">Cudoniella acicularis</name>
    <dbReference type="NCBI Taxonomy" id="354080"/>
    <lineage>
        <taxon>Eukaryota</taxon>
        <taxon>Fungi</taxon>
        <taxon>Dikarya</taxon>
        <taxon>Ascomycota</taxon>
        <taxon>Pezizomycotina</taxon>
        <taxon>Leotiomycetes</taxon>
        <taxon>Helotiales</taxon>
        <taxon>Tricladiaceae</taxon>
        <taxon>Cudoniella</taxon>
    </lineage>
</organism>
<reference evidence="4 5" key="1">
    <citation type="submission" date="2020-03" db="EMBL/GenBank/DDBJ databases">
        <title>Draft Genome Sequence of Cudoniella acicularis.</title>
        <authorList>
            <person name="Buettner E."/>
            <person name="Kellner H."/>
        </authorList>
    </citation>
    <scope>NUCLEOTIDE SEQUENCE [LARGE SCALE GENOMIC DNA]</scope>
    <source>
        <strain evidence="4 5">DSM 108380</strain>
    </source>
</reference>
<keyword evidence="2" id="KW-0472">Membrane</keyword>
<proteinExistence type="predicted"/>
<feature type="region of interest" description="Disordered" evidence="1">
    <location>
        <begin position="1144"/>
        <end position="1201"/>
    </location>
</feature>
<keyword evidence="2" id="KW-0812">Transmembrane</keyword>
<name>A0A8H4QQ38_9HELO</name>
<keyword evidence="5" id="KW-1185">Reference proteome</keyword>